<sequence length="38" mass="4357">MEEVIGIGIGIGRDVFPWLRSGERKAAQEHKQRQYAET</sequence>
<name>W4MDW7_9BACT</name>
<evidence type="ECO:0000313" key="2">
    <source>
        <dbReference type="Proteomes" id="UP000019140"/>
    </source>
</evidence>
<dbReference type="EMBL" id="AZHX01000368">
    <property type="protein sequence ID" value="ETX07802.1"/>
    <property type="molecule type" value="Genomic_DNA"/>
</dbReference>
<dbReference type="HOGENOM" id="CLU_3326062_0_0_7"/>
<organism evidence="1 2">
    <name type="scientific">Candidatus Entotheonella gemina</name>
    <dbReference type="NCBI Taxonomy" id="1429439"/>
    <lineage>
        <taxon>Bacteria</taxon>
        <taxon>Pseudomonadati</taxon>
        <taxon>Nitrospinota/Tectimicrobiota group</taxon>
        <taxon>Candidatus Tectimicrobiota</taxon>
        <taxon>Candidatus Entotheonellia</taxon>
        <taxon>Candidatus Entotheonellales</taxon>
        <taxon>Candidatus Entotheonellaceae</taxon>
        <taxon>Candidatus Entotheonella</taxon>
    </lineage>
</organism>
<protein>
    <submittedName>
        <fullName evidence="1">Uncharacterized protein</fullName>
    </submittedName>
</protein>
<keyword evidence="2" id="KW-1185">Reference proteome</keyword>
<gene>
    <name evidence="1" type="ORF">ETSY2_09090</name>
</gene>
<dbReference type="Proteomes" id="UP000019140">
    <property type="component" value="Unassembled WGS sequence"/>
</dbReference>
<evidence type="ECO:0000313" key="1">
    <source>
        <dbReference type="EMBL" id="ETX07802.1"/>
    </source>
</evidence>
<proteinExistence type="predicted"/>
<reference evidence="1 2" key="1">
    <citation type="journal article" date="2014" name="Nature">
        <title>An environmental bacterial taxon with a large and distinct metabolic repertoire.</title>
        <authorList>
            <person name="Wilson M.C."/>
            <person name="Mori T."/>
            <person name="Ruckert C."/>
            <person name="Uria A.R."/>
            <person name="Helf M.J."/>
            <person name="Takada K."/>
            <person name="Gernert C."/>
            <person name="Steffens U.A."/>
            <person name="Heycke N."/>
            <person name="Schmitt S."/>
            <person name="Rinke C."/>
            <person name="Helfrich E.J."/>
            <person name="Brachmann A.O."/>
            <person name="Gurgui C."/>
            <person name="Wakimoto T."/>
            <person name="Kracht M."/>
            <person name="Crusemann M."/>
            <person name="Hentschel U."/>
            <person name="Abe I."/>
            <person name="Matsunaga S."/>
            <person name="Kalinowski J."/>
            <person name="Takeyama H."/>
            <person name="Piel J."/>
        </authorList>
    </citation>
    <scope>NUCLEOTIDE SEQUENCE [LARGE SCALE GENOMIC DNA]</scope>
    <source>
        <strain evidence="2">TSY2</strain>
    </source>
</reference>
<comment type="caution">
    <text evidence="1">The sequence shown here is derived from an EMBL/GenBank/DDBJ whole genome shotgun (WGS) entry which is preliminary data.</text>
</comment>
<accession>W4MDW7</accession>
<dbReference type="AlphaFoldDB" id="W4MDW7"/>